<reference evidence="2 3" key="1">
    <citation type="submission" date="2016-03" db="EMBL/GenBank/DDBJ databases">
        <title>Whole genome sequencing of Grifola frondosa 9006-11.</title>
        <authorList>
            <person name="Min B."/>
            <person name="Park H."/>
            <person name="Kim J.-G."/>
            <person name="Cho H."/>
            <person name="Oh Y.-L."/>
            <person name="Kong W.-S."/>
            <person name="Choi I.-G."/>
        </authorList>
    </citation>
    <scope>NUCLEOTIDE SEQUENCE [LARGE SCALE GENOMIC DNA]</scope>
    <source>
        <strain evidence="2 3">9006-11</strain>
    </source>
</reference>
<evidence type="ECO:0000256" key="1">
    <source>
        <dbReference type="SAM" id="MobiDB-lite"/>
    </source>
</evidence>
<sequence>MRLILSLDFSQESFESVQPIGCSKRTCLCCWHWINSYNRAHGTQWMTAGCHGKPYMNWGLSGDIPVDREVVAAMRLRVRGVLAWMEGWKRRLSDEHANSSGSSPDPEDQVEEMDRADLRAAYARDGVDSPANFRRTSIEALHAEEATMTGQRL</sequence>
<proteinExistence type="predicted"/>
<evidence type="ECO:0000313" key="2">
    <source>
        <dbReference type="EMBL" id="OBZ74829.1"/>
    </source>
</evidence>
<evidence type="ECO:0000313" key="3">
    <source>
        <dbReference type="Proteomes" id="UP000092993"/>
    </source>
</evidence>
<protein>
    <submittedName>
        <fullName evidence="2">Uncharacterized protein</fullName>
    </submittedName>
</protein>
<dbReference type="Proteomes" id="UP000092993">
    <property type="component" value="Unassembled WGS sequence"/>
</dbReference>
<comment type="caution">
    <text evidence="2">The sequence shown here is derived from an EMBL/GenBank/DDBJ whole genome shotgun (WGS) entry which is preliminary data.</text>
</comment>
<dbReference type="AlphaFoldDB" id="A0A1C7MEK1"/>
<name>A0A1C7MEK1_GRIFR</name>
<dbReference type="EMBL" id="LUGG01000005">
    <property type="protein sequence ID" value="OBZ74829.1"/>
    <property type="molecule type" value="Genomic_DNA"/>
</dbReference>
<feature type="region of interest" description="Disordered" evidence="1">
    <location>
        <begin position="92"/>
        <end position="116"/>
    </location>
</feature>
<accession>A0A1C7MEK1</accession>
<dbReference type="OrthoDB" id="3063780at2759"/>
<gene>
    <name evidence="2" type="ORF">A0H81_05384</name>
</gene>
<dbReference type="Pfam" id="PF14441">
    <property type="entry name" value="OTT_1508_deam"/>
    <property type="match status" value="1"/>
</dbReference>
<dbReference type="InterPro" id="IPR027796">
    <property type="entry name" value="OTT_1508_deam-like"/>
</dbReference>
<keyword evidence="3" id="KW-1185">Reference proteome</keyword>
<organism evidence="2 3">
    <name type="scientific">Grifola frondosa</name>
    <name type="common">Maitake</name>
    <name type="synonym">Polyporus frondosus</name>
    <dbReference type="NCBI Taxonomy" id="5627"/>
    <lineage>
        <taxon>Eukaryota</taxon>
        <taxon>Fungi</taxon>
        <taxon>Dikarya</taxon>
        <taxon>Basidiomycota</taxon>
        <taxon>Agaricomycotina</taxon>
        <taxon>Agaricomycetes</taxon>
        <taxon>Polyporales</taxon>
        <taxon>Grifolaceae</taxon>
        <taxon>Grifola</taxon>
    </lineage>
</organism>